<evidence type="ECO:0000313" key="3">
    <source>
        <dbReference type="EMBL" id="PVY36708.1"/>
    </source>
</evidence>
<dbReference type="InterPro" id="IPR012437">
    <property type="entry name" value="DUF1638"/>
</dbReference>
<feature type="domain" description="DUF1638" evidence="1">
    <location>
        <begin position="30"/>
        <end position="204"/>
    </location>
</feature>
<dbReference type="GeneID" id="78296717"/>
<dbReference type="AlphaFoldDB" id="A0A2U1AJW4"/>
<proteinExistence type="predicted"/>
<dbReference type="Proteomes" id="UP000245959">
    <property type="component" value="Unassembled WGS sequence"/>
</dbReference>
<dbReference type="EMBL" id="JABAEW010000008">
    <property type="protein sequence ID" value="NMD86105.1"/>
    <property type="molecule type" value="Genomic_DNA"/>
</dbReference>
<evidence type="ECO:0000313" key="2">
    <source>
        <dbReference type="EMBL" id="NMD86105.1"/>
    </source>
</evidence>
<reference evidence="3 4" key="1">
    <citation type="submission" date="2018-04" db="EMBL/GenBank/DDBJ databases">
        <title>Genomic Encyclopedia of Type Strains, Phase IV (KMG-IV): sequencing the most valuable type-strain genomes for metagenomic binning, comparative biology and taxonomic classification.</title>
        <authorList>
            <person name="Goeker M."/>
        </authorList>
    </citation>
    <scope>NUCLEOTIDE SEQUENCE [LARGE SCALE GENOMIC DNA]</scope>
    <source>
        <strain evidence="3 4">DSM 14823</strain>
    </source>
</reference>
<protein>
    <submittedName>
        <fullName evidence="2">DUF1638 domain-containing protein</fullName>
    </submittedName>
</protein>
<dbReference type="Proteomes" id="UP000576225">
    <property type="component" value="Unassembled WGS sequence"/>
</dbReference>
<reference evidence="2 5" key="2">
    <citation type="submission" date="2020-04" db="EMBL/GenBank/DDBJ databases">
        <authorList>
            <person name="Hitch T.C.A."/>
            <person name="Wylensek D."/>
            <person name="Clavel T."/>
        </authorList>
    </citation>
    <scope>NUCLEOTIDE SEQUENCE [LARGE SCALE GENOMIC DNA]</scope>
    <source>
        <strain evidence="2 5">COR2-253-APC-1A</strain>
    </source>
</reference>
<evidence type="ECO:0000313" key="4">
    <source>
        <dbReference type="Proteomes" id="UP000245959"/>
    </source>
</evidence>
<gene>
    <name evidence="3" type="ORF">C8D82_13334</name>
    <name evidence="2" type="ORF">HF882_05855</name>
</gene>
<dbReference type="Pfam" id="PF07796">
    <property type="entry name" value="DUF1638"/>
    <property type="match status" value="1"/>
</dbReference>
<evidence type="ECO:0000259" key="1">
    <source>
        <dbReference type="Pfam" id="PF07796"/>
    </source>
</evidence>
<evidence type="ECO:0000313" key="5">
    <source>
        <dbReference type="Proteomes" id="UP000576225"/>
    </source>
</evidence>
<comment type="caution">
    <text evidence="3">The sequence shown here is derived from an EMBL/GenBank/DDBJ whole genome shotgun (WGS) entry which is preliminary data.</text>
</comment>
<dbReference type="EMBL" id="QEKH01000033">
    <property type="protein sequence ID" value="PVY36708.1"/>
    <property type="molecule type" value="Genomic_DNA"/>
</dbReference>
<dbReference type="RefSeq" id="WP_116885442.1">
    <property type="nucleotide sequence ID" value="NZ_CABMMC010000048.1"/>
</dbReference>
<accession>A0A2U1AJW4</accession>
<dbReference type="OrthoDB" id="9787351at2"/>
<name>A0A2U1AJW4_9BACT</name>
<sequence>MKYKVISCNVFKREIEYAAARSPYSLEIEFLELGEHARPRELRRKLQERIDAIDGFDAVLLGYGLCGTATDGLAAGKVPLVLPRSHDCCGILLGSRKRFEELFADMPSSPFGSVGFVEHGDYYFSDGEMLFGDGYAALVEQYGEDDARYIWDAMHPKLDGRLQPITFIAIPEIPCEEAMARCRARADEEGRAFQVETGSLRLIRGLLAGNWDESEFLIVPPGRSVRQVGDWNEIIRLA</sequence>
<organism evidence="3 4">
    <name type="scientific">Victivallis vadensis</name>
    <dbReference type="NCBI Taxonomy" id="172901"/>
    <lineage>
        <taxon>Bacteria</taxon>
        <taxon>Pseudomonadati</taxon>
        <taxon>Lentisphaerota</taxon>
        <taxon>Lentisphaeria</taxon>
        <taxon>Victivallales</taxon>
        <taxon>Victivallaceae</taxon>
        <taxon>Victivallis</taxon>
    </lineage>
</organism>
<keyword evidence="4" id="KW-1185">Reference proteome</keyword>